<organism evidence="1 2">
    <name type="scientific">Gigaspora margarita</name>
    <dbReference type="NCBI Taxonomy" id="4874"/>
    <lineage>
        <taxon>Eukaryota</taxon>
        <taxon>Fungi</taxon>
        <taxon>Fungi incertae sedis</taxon>
        <taxon>Mucoromycota</taxon>
        <taxon>Glomeromycotina</taxon>
        <taxon>Glomeromycetes</taxon>
        <taxon>Diversisporales</taxon>
        <taxon>Gigasporaceae</taxon>
        <taxon>Gigaspora</taxon>
    </lineage>
</organism>
<gene>
    <name evidence="1" type="ORF">F8M41_018075</name>
</gene>
<dbReference type="AlphaFoldDB" id="A0A8H4AM22"/>
<dbReference type="Proteomes" id="UP000439903">
    <property type="component" value="Unassembled WGS sequence"/>
</dbReference>
<dbReference type="EMBL" id="WTPW01000430">
    <property type="protein sequence ID" value="KAF0512016.1"/>
    <property type="molecule type" value="Genomic_DNA"/>
</dbReference>
<reference evidence="1 2" key="1">
    <citation type="journal article" date="2019" name="Environ. Microbiol.">
        <title>At the nexus of three kingdoms: the genome of the mycorrhizal fungus Gigaspora margarita provides insights into plant, endobacterial and fungal interactions.</title>
        <authorList>
            <person name="Venice F."/>
            <person name="Ghignone S."/>
            <person name="Salvioli di Fossalunga A."/>
            <person name="Amselem J."/>
            <person name="Novero M."/>
            <person name="Xianan X."/>
            <person name="Sedzielewska Toro K."/>
            <person name="Morin E."/>
            <person name="Lipzen A."/>
            <person name="Grigoriev I.V."/>
            <person name="Henrissat B."/>
            <person name="Martin F.M."/>
            <person name="Bonfante P."/>
        </authorList>
    </citation>
    <scope>NUCLEOTIDE SEQUENCE [LARGE SCALE GENOMIC DNA]</scope>
    <source>
        <strain evidence="1 2">BEG34</strain>
    </source>
</reference>
<keyword evidence="2" id="KW-1185">Reference proteome</keyword>
<comment type="caution">
    <text evidence="1">The sequence shown here is derived from an EMBL/GenBank/DDBJ whole genome shotgun (WGS) entry which is preliminary data.</text>
</comment>
<sequence length="100" mass="11721">MAFGSYNLKTKKGSDPNIAGPFLFIYDEFKYKNQKEDNDNDDDAYLEAVSDILNRKDVNETIVKFVPKCKKWFYTSQGLKEITKAMKSKTLNPLYNMKRY</sequence>
<protein>
    <submittedName>
        <fullName evidence="1">Uncharacterized protein</fullName>
    </submittedName>
</protein>
<name>A0A8H4AM22_GIGMA</name>
<evidence type="ECO:0000313" key="2">
    <source>
        <dbReference type="Proteomes" id="UP000439903"/>
    </source>
</evidence>
<proteinExistence type="predicted"/>
<evidence type="ECO:0000313" key="1">
    <source>
        <dbReference type="EMBL" id="KAF0512016.1"/>
    </source>
</evidence>
<accession>A0A8H4AM22</accession>